<name>A0ABN7VGE0_GIGMA</name>
<feature type="compositionally biased region" description="Polar residues" evidence="1">
    <location>
        <begin position="81"/>
        <end position="91"/>
    </location>
</feature>
<gene>
    <name evidence="2" type="ORF">GMARGA_LOCUS18427</name>
</gene>
<accession>A0ABN7VGE0</accession>
<evidence type="ECO:0000313" key="3">
    <source>
        <dbReference type="Proteomes" id="UP000789901"/>
    </source>
</evidence>
<evidence type="ECO:0000313" key="2">
    <source>
        <dbReference type="EMBL" id="CAG8770123.1"/>
    </source>
</evidence>
<reference evidence="2 3" key="1">
    <citation type="submission" date="2021-06" db="EMBL/GenBank/DDBJ databases">
        <authorList>
            <person name="Kallberg Y."/>
            <person name="Tangrot J."/>
            <person name="Rosling A."/>
        </authorList>
    </citation>
    <scope>NUCLEOTIDE SEQUENCE [LARGE SCALE GENOMIC DNA]</scope>
    <source>
        <strain evidence="2 3">120-4 pot B 10/14</strain>
    </source>
</reference>
<organism evidence="2 3">
    <name type="scientific">Gigaspora margarita</name>
    <dbReference type="NCBI Taxonomy" id="4874"/>
    <lineage>
        <taxon>Eukaryota</taxon>
        <taxon>Fungi</taxon>
        <taxon>Fungi incertae sedis</taxon>
        <taxon>Mucoromycota</taxon>
        <taxon>Glomeromycotina</taxon>
        <taxon>Glomeromycetes</taxon>
        <taxon>Diversisporales</taxon>
        <taxon>Gigasporaceae</taxon>
        <taxon>Gigaspora</taxon>
    </lineage>
</organism>
<keyword evidence="3" id="KW-1185">Reference proteome</keyword>
<feature type="region of interest" description="Disordered" evidence="1">
    <location>
        <begin position="61"/>
        <end position="134"/>
    </location>
</feature>
<dbReference type="Proteomes" id="UP000789901">
    <property type="component" value="Unassembled WGS sequence"/>
</dbReference>
<feature type="compositionally biased region" description="Low complexity" evidence="1">
    <location>
        <begin position="61"/>
        <end position="76"/>
    </location>
</feature>
<comment type="caution">
    <text evidence="2">The sequence shown here is derived from an EMBL/GenBank/DDBJ whole genome shotgun (WGS) entry which is preliminary data.</text>
</comment>
<dbReference type="EMBL" id="CAJVQB010014704">
    <property type="protein sequence ID" value="CAG8770123.1"/>
    <property type="molecule type" value="Genomic_DNA"/>
</dbReference>
<proteinExistence type="predicted"/>
<evidence type="ECO:0000256" key="1">
    <source>
        <dbReference type="SAM" id="MobiDB-lite"/>
    </source>
</evidence>
<protein>
    <submittedName>
        <fullName evidence="2">10290_t:CDS:1</fullName>
    </submittedName>
</protein>
<sequence length="134" mass="14847">MRPVHDQITRKCNSDSAETIRVVENQENKDSTASIELGTRSYINSTIQAATVLLMQQKQSNVNNNNQTESNPNNIQLGQRIINSRDNNGAAQGNYPPTPVINSLLIASDAEDQGNEPAEKSETISYKTMNRKFP</sequence>